<sequence>MNEHSMKIASDSFVSDKCMPFYGPRAKAWTPMLAKWANFDCHLDQIKKHLRVS</sequence>
<proteinExistence type="predicted"/>
<organism evidence="1 2">
    <name type="scientific">Rattus norvegicus</name>
    <name type="common">Rat</name>
    <dbReference type="NCBI Taxonomy" id="10116"/>
    <lineage>
        <taxon>Eukaryota</taxon>
        <taxon>Metazoa</taxon>
        <taxon>Chordata</taxon>
        <taxon>Craniata</taxon>
        <taxon>Vertebrata</taxon>
        <taxon>Euteleostomi</taxon>
        <taxon>Mammalia</taxon>
        <taxon>Eutheria</taxon>
        <taxon>Euarchontoglires</taxon>
        <taxon>Glires</taxon>
        <taxon>Rodentia</taxon>
        <taxon>Myomorpha</taxon>
        <taxon>Muroidea</taxon>
        <taxon>Muridae</taxon>
        <taxon>Murinae</taxon>
        <taxon>Rattus</taxon>
    </lineage>
</organism>
<gene>
    <name evidence="1" type="ORF">rCG_60616</name>
</gene>
<name>A6JKN4_RAT</name>
<dbReference type="EMBL" id="CH473988">
    <property type="protein sequence ID" value="EDL97250.1"/>
    <property type="molecule type" value="Genomic_DNA"/>
</dbReference>
<accession>A6JKN4</accession>
<protein>
    <submittedName>
        <fullName evidence="1">RCG60616</fullName>
    </submittedName>
</protein>
<evidence type="ECO:0000313" key="2">
    <source>
        <dbReference type="Proteomes" id="UP000234681"/>
    </source>
</evidence>
<dbReference type="AlphaFoldDB" id="A6JKN4"/>
<dbReference type="Proteomes" id="UP000234681">
    <property type="component" value="Chromosome 20"/>
</dbReference>
<reference evidence="2" key="1">
    <citation type="submission" date="2005-09" db="EMBL/GenBank/DDBJ databases">
        <authorList>
            <person name="Mural R.J."/>
            <person name="Li P.W."/>
            <person name="Adams M.D."/>
            <person name="Amanatides P.G."/>
            <person name="Baden-Tillson H."/>
            <person name="Barnstead M."/>
            <person name="Chin S.H."/>
            <person name="Dew I."/>
            <person name="Evans C.A."/>
            <person name="Ferriera S."/>
            <person name="Flanigan M."/>
            <person name="Fosler C."/>
            <person name="Glodek A."/>
            <person name="Gu Z."/>
            <person name="Holt R.A."/>
            <person name="Jennings D."/>
            <person name="Kraft C.L."/>
            <person name="Lu F."/>
            <person name="Nguyen T."/>
            <person name="Nusskern D.R."/>
            <person name="Pfannkoch C.M."/>
            <person name="Sitter C."/>
            <person name="Sutton G.G."/>
            <person name="Venter J.C."/>
            <person name="Wang Z."/>
            <person name="Woodage T."/>
            <person name="Zheng X.H."/>
            <person name="Zhong F."/>
        </authorList>
    </citation>
    <scope>NUCLEOTIDE SEQUENCE [LARGE SCALE GENOMIC DNA]</scope>
    <source>
        <strain>BN</strain>
        <strain evidence="2">Sprague-Dawley</strain>
    </source>
</reference>
<evidence type="ECO:0000313" key="1">
    <source>
        <dbReference type="EMBL" id="EDL97250.1"/>
    </source>
</evidence>